<dbReference type="PhylomeDB" id="A0A0G4HDU9"/>
<dbReference type="SUPFAM" id="SSF54695">
    <property type="entry name" value="POZ domain"/>
    <property type="match status" value="1"/>
</dbReference>
<dbReference type="CDD" id="cd18186">
    <property type="entry name" value="BTB_POZ_ZBTB_KLHL-like"/>
    <property type="match status" value="1"/>
</dbReference>
<evidence type="ECO:0000259" key="1">
    <source>
        <dbReference type="PROSITE" id="PS50097"/>
    </source>
</evidence>
<dbReference type="EMBL" id="CDMZ01002407">
    <property type="protein sequence ID" value="CEM42220.1"/>
    <property type="molecule type" value="Genomic_DNA"/>
</dbReference>
<dbReference type="SMART" id="SM00225">
    <property type="entry name" value="BTB"/>
    <property type="match status" value="1"/>
</dbReference>
<organism evidence="2">
    <name type="scientific">Chromera velia CCMP2878</name>
    <dbReference type="NCBI Taxonomy" id="1169474"/>
    <lineage>
        <taxon>Eukaryota</taxon>
        <taxon>Sar</taxon>
        <taxon>Alveolata</taxon>
        <taxon>Colpodellida</taxon>
        <taxon>Chromeraceae</taxon>
        <taxon>Chromera</taxon>
    </lineage>
</organism>
<dbReference type="InterPro" id="IPR011333">
    <property type="entry name" value="SKP1/BTB/POZ_sf"/>
</dbReference>
<dbReference type="PANTHER" id="PTHR46965">
    <property type="entry name" value="BTB/POZ DOMAIN-CONTAINING PROTEIN 19"/>
    <property type="match status" value="1"/>
</dbReference>
<proteinExistence type="predicted"/>
<reference evidence="2" key="1">
    <citation type="submission" date="2014-11" db="EMBL/GenBank/DDBJ databases">
        <authorList>
            <person name="Otto D Thomas"/>
            <person name="Naeem Raeece"/>
        </authorList>
    </citation>
    <scope>NUCLEOTIDE SEQUENCE</scope>
</reference>
<dbReference type="VEuPathDB" id="CryptoDB:Cvel_6483"/>
<feature type="domain" description="BTB" evidence="1">
    <location>
        <begin position="136"/>
        <end position="220"/>
    </location>
</feature>
<dbReference type="Pfam" id="PF00651">
    <property type="entry name" value="BTB"/>
    <property type="match status" value="1"/>
</dbReference>
<dbReference type="CDD" id="cd14733">
    <property type="entry name" value="BACK"/>
    <property type="match status" value="1"/>
</dbReference>
<dbReference type="AlphaFoldDB" id="A0A0G4HDU9"/>
<sequence length="309" mass="34155">MLFVANDTGIRYGSLSAGATTVDRYHSWSTSLKSAAAFDSPDGKCFGFWGTATGEVFKYDTGSRKSPEKLLTQRAENEYDPQISAMVVMPDGNLLLSQGTQLKIVEKIFDCVAAIDKPLSLRSRMRKLVFEGGPSADIELTVKKNVKSPCDAEGEDECSTEKKVYAIKGILSDGCEFFQKTFSSGLKESKQSVMEIGDTTFEAIRAVVLYLHTEEVELNDSCVVEVAALAREFGLSWLQGEAERYAVRELSVQNCLAILQDAERLQFEELGEKCVDWVAKNLKNVRKRTEFANISHTAALQILMAVSPK</sequence>
<accession>A0A0G4HDU9</accession>
<dbReference type="InterPro" id="IPR000210">
    <property type="entry name" value="BTB/POZ_dom"/>
</dbReference>
<evidence type="ECO:0000313" key="2">
    <source>
        <dbReference type="EMBL" id="CEM42220.1"/>
    </source>
</evidence>
<dbReference type="PROSITE" id="PS50097">
    <property type="entry name" value="BTB"/>
    <property type="match status" value="1"/>
</dbReference>
<name>A0A0G4HDU9_9ALVE</name>
<dbReference type="PANTHER" id="PTHR46965:SF1">
    <property type="entry name" value="BTB_POZ DOMAIN-CONTAINING PROTEIN 19"/>
    <property type="match status" value="1"/>
</dbReference>
<protein>
    <recommendedName>
        <fullName evidence="1">BTB domain-containing protein</fullName>
    </recommendedName>
</protein>
<dbReference type="InterPro" id="IPR042846">
    <property type="entry name" value="BTBD19"/>
</dbReference>
<gene>
    <name evidence="2" type="ORF">Cvel_6483</name>
</gene>
<dbReference type="Gene3D" id="3.30.710.10">
    <property type="entry name" value="Potassium Channel Kv1.1, Chain A"/>
    <property type="match status" value="1"/>
</dbReference>